<name>A0A0X3U0G3_9RHOB</name>
<comment type="caution">
    <text evidence="5">The sequence shown here is derived from an EMBL/GenBank/DDBJ whole genome shotgun (WGS) entry which is preliminary data.</text>
</comment>
<evidence type="ECO:0000256" key="2">
    <source>
        <dbReference type="ARBA" id="ARBA00023027"/>
    </source>
</evidence>
<dbReference type="GO" id="GO:0016616">
    <property type="term" value="F:oxidoreductase activity, acting on the CH-OH group of donors, NAD or NADP as acceptor"/>
    <property type="evidence" value="ECO:0007669"/>
    <property type="project" value="TreeGrafter"/>
</dbReference>
<feature type="domain" description="Mannitol dehydrogenase C-terminal" evidence="4">
    <location>
        <begin position="273"/>
        <end position="440"/>
    </location>
</feature>
<dbReference type="PRINTS" id="PR00084">
    <property type="entry name" value="MTLDHDRGNASE"/>
</dbReference>
<reference evidence="6" key="1">
    <citation type="submission" date="2015-12" db="EMBL/GenBank/DDBJ databases">
        <authorList>
            <person name="Zhang G."/>
            <person name="Stingl U."/>
        </authorList>
    </citation>
    <scope>NUCLEOTIDE SEQUENCE [LARGE SCALE GENOMIC DNA]</scope>
    <source>
        <strain evidence="6">ZGT108</strain>
    </source>
</reference>
<evidence type="ECO:0000256" key="1">
    <source>
        <dbReference type="ARBA" id="ARBA00023002"/>
    </source>
</evidence>
<organism evidence="5 6">
    <name type="scientific">Ruegeria profundi</name>
    <dbReference type="NCBI Taxonomy" id="1685378"/>
    <lineage>
        <taxon>Bacteria</taxon>
        <taxon>Pseudomonadati</taxon>
        <taxon>Pseudomonadota</taxon>
        <taxon>Alphaproteobacteria</taxon>
        <taxon>Rhodobacterales</taxon>
        <taxon>Roseobacteraceae</taxon>
        <taxon>Ruegeria</taxon>
    </lineage>
</organism>
<dbReference type="SUPFAM" id="SSF51735">
    <property type="entry name" value="NAD(P)-binding Rossmann-fold domains"/>
    <property type="match status" value="1"/>
</dbReference>
<dbReference type="Pfam" id="PF01232">
    <property type="entry name" value="Mannitol_dh"/>
    <property type="match status" value="1"/>
</dbReference>
<dbReference type="Pfam" id="PF08125">
    <property type="entry name" value="Mannitol_dh_C"/>
    <property type="match status" value="1"/>
</dbReference>
<keyword evidence="6" id="KW-1185">Reference proteome</keyword>
<protein>
    <recommendedName>
        <fullName evidence="7">D-mannonate oxidoreductase</fullName>
    </recommendedName>
</protein>
<dbReference type="Gene3D" id="1.10.1040.10">
    <property type="entry name" value="N-(1-d-carboxylethyl)-l-norvaline Dehydrogenase, domain 2"/>
    <property type="match status" value="1"/>
</dbReference>
<keyword evidence="1" id="KW-0560">Oxidoreductase</keyword>
<feature type="domain" description="Mannitol dehydrogenase N-terminal" evidence="3">
    <location>
        <begin position="18"/>
        <end position="264"/>
    </location>
</feature>
<evidence type="ECO:0000313" key="5">
    <source>
        <dbReference type="EMBL" id="KUJ81437.1"/>
    </source>
</evidence>
<dbReference type="EMBL" id="LQBP01000002">
    <property type="protein sequence ID" value="KUJ81437.1"/>
    <property type="molecule type" value="Genomic_DNA"/>
</dbReference>
<evidence type="ECO:0000313" key="6">
    <source>
        <dbReference type="Proteomes" id="UP000053690"/>
    </source>
</evidence>
<dbReference type="InterPro" id="IPR013131">
    <property type="entry name" value="Mannitol_DH_N"/>
</dbReference>
<dbReference type="PANTHER" id="PTHR43362">
    <property type="entry name" value="MANNITOL DEHYDROGENASE DSF1-RELATED"/>
    <property type="match status" value="1"/>
</dbReference>
<dbReference type="InterPro" id="IPR023027">
    <property type="entry name" value="Mannitol_DH_CS"/>
</dbReference>
<dbReference type="InterPro" id="IPR036291">
    <property type="entry name" value="NAD(P)-bd_dom_sf"/>
</dbReference>
<gene>
    <name evidence="5" type="ORF">AVO44_05505</name>
</gene>
<dbReference type="InterPro" id="IPR008927">
    <property type="entry name" value="6-PGluconate_DH-like_C_sf"/>
</dbReference>
<proteinExistence type="predicted"/>
<sequence length="478" mass="52903">MCRNVGRPGYDPTAHGTGIVHIGLGAFHRAHQAAYTDTALAASGGDWRIAAISMRSTETAQKLAEQDGFYTLIEKSPGQSCARIIGSISTAFALRIQRAQIMALLTSPEVKIVSLTVTEKGYCYYTRDNRLDLDNATIRHDLAEFDQPISVPGLIVKSLSERRNLGLKGFTLLCCDNLPNNGEITRHVVLDFSDRIDPHLSNWIKNNVTFPSTMVDRITPETTDDFVEEATKTVGVFDAVPVQTEPFSQWVIEDDFKYDRPAWDAAGAIFVEDVAPYEKMKLRMLNGSHSLLAYAGHVAGIKTVSECMSTPELRELVQLHLAAVSTKLTPLAGVNYTAYSHKLIERFENPDIQHATYQIAMDGSMKMPQRIFEPAEEALVEGASIQTYAFTTAVWFRYLLGKSENGNRYSLRDPREREIHELLAGKKDARAIFGALKMADGLLPQKLFANETWAKTVIDSLDQILTDGVLRSAASAVA</sequence>
<dbReference type="InterPro" id="IPR013118">
    <property type="entry name" value="Mannitol_DH_C"/>
</dbReference>
<accession>A0A0X3U0G3</accession>
<dbReference type="Gene3D" id="3.40.50.720">
    <property type="entry name" value="NAD(P)-binding Rossmann-like Domain"/>
    <property type="match status" value="1"/>
</dbReference>
<dbReference type="Proteomes" id="UP000053690">
    <property type="component" value="Unassembled WGS sequence"/>
</dbReference>
<dbReference type="PROSITE" id="PS00974">
    <property type="entry name" value="MANNITOL_DHGENASE"/>
    <property type="match status" value="1"/>
</dbReference>
<evidence type="ECO:0008006" key="7">
    <source>
        <dbReference type="Google" id="ProtNLM"/>
    </source>
</evidence>
<dbReference type="GO" id="GO:0019594">
    <property type="term" value="P:mannitol metabolic process"/>
    <property type="evidence" value="ECO:0007669"/>
    <property type="project" value="InterPro"/>
</dbReference>
<dbReference type="PANTHER" id="PTHR43362:SF1">
    <property type="entry name" value="MANNITOL DEHYDROGENASE 2-RELATED"/>
    <property type="match status" value="1"/>
</dbReference>
<dbReference type="SUPFAM" id="SSF48179">
    <property type="entry name" value="6-phosphogluconate dehydrogenase C-terminal domain-like"/>
    <property type="match status" value="1"/>
</dbReference>
<keyword evidence="2" id="KW-0520">NAD</keyword>
<dbReference type="STRING" id="1685378.AVO44_05505"/>
<evidence type="ECO:0000259" key="4">
    <source>
        <dbReference type="Pfam" id="PF08125"/>
    </source>
</evidence>
<dbReference type="AlphaFoldDB" id="A0A0X3U0G3"/>
<dbReference type="InterPro" id="IPR050988">
    <property type="entry name" value="Mannitol_DH/Oxidoreductase"/>
</dbReference>
<dbReference type="InterPro" id="IPR013328">
    <property type="entry name" value="6PGD_dom2"/>
</dbReference>
<evidence type="ECO:0000259" key="3">
    <source>
        <dbReference type="Pfam" id="PF01232"/>
    </source>
</evidence>
<dbReference type="InterPro" id="IPR000669">
    <property type="entry name" value="Mannitol_DH"/>
</dbReference>